<accession>A0A161WNH8</accession>
<keyword evidence="2" id="KW-1185">Reference proteome</keyword>
<name>A0A161WNH8_COLIC</name>
<dbReference type="EMBL" id="LFIW01000095">
    <property type="protein sequence ID" value="KZL88038.1"/>
    <property type="molecule type" value="Genomic_DNA"/>
</dbReference>
<protein>
    <submittedName>
        <fullName evidence="1">Uncharacterized protein</fullName>
    </submittedName>
</protein>
<gene>
    <name evidence="1" type="ORF">CI238_04006</name>
</gene>
<dbReference type="STRING" id="1573173.A0A161WNH8"/>
<comment type="caution">
    <text evidence="1">The sequence shown here is derived from an EMBL/GenBank/DDBJ whole genome shotgun (WGS) entry which is preliminary data.</text>
</comment>
<proteinExistence type="predicted"/>
<reference evidence="1 2" key="1">
    <citation type="submission" date="2015-06" db="EMBL/GenBank/DDBJ databases">
        <title>Survival trade-offs in plant roots during colonization by closely related pathogenic and mutualistic fungi.</title>
        <authorList>
            <person name="Hacquard S."/>
            <person name="Kracher B."/>
            <person name="Hiruma K."/>
            <person name="Weinman A."/>
            <person name="Muench P."/>
            <person name="Garrido Oter R."/>
            <person name="Ver Loren van Themaat E."/>
            <person name="Dallerey J.-F."/>
            <person name="Damm U."/>
            <person name="Henrissat B."/>
            <person name="Lespinet O."/>
            <person name="Thon M."/>
            <person name="Kemen E."/>
            <person name="McHardy A.C."/>
            <person name="Schulze-Lefert P."/>
            <person name="O'Connell R.J."/>
        </authorList>
    </citation>
    <scope>NUCLEOTIDE SEQUENCE [LARGE SCALE GENOMIC DNA]</scope>
    <source>
        <strain evidence="1 2">MAFF 238704</strain>
    </source>
</reference>
<evidence type="ECO:0000313" key="1">
    <source>
        <dbReference type="EMBL" id="KZL88038.1"/>
    </source>
</evidence>
<organism evidence="1 2">
    <name type="scientific">Colletotrichum incanum</name>
    <name type="common">Soybean anthracnose fungus</name>
    <dbReference type="NCBI Taxonomy" id="1573173"/>
    <lineage>
        <taxon>Eukaryota</taxon>
        <taxon>Fungi</taxon>
        <taxon>Dikarya</taxon>
        <taxon>Ascomycota</taxon>
        <taxon>Pezizomycotina</taxon>
        <taxon>Sordariomycetes</taxon>
        <taxon>Hypocreomycetidae</taxon>
        <taxon>Glomerellales</taxon>
        <taxon>Glomerellaceae</taxon>
        <taxon>Colletotrichum</taxon>
        <taxon>Colletotrichum spaethianum species complex</taxon>
    </lineage>
</organism>
<evidence type="ECO:0000313" key="2">
    <source>
        <dbReference type="Proteomes" id="UP000076584"/>
    </source>
</evidence>
<dbReference type="Proteomes" id="UP000076584">
    <property type="component" value="Unassembled WGS sequence"/>
</dbReference>
<sequence>MACGKKPIRHGEMKLAVPRDDKCHPVVGRTYKEQRKHQLNTVINLVTGGKGSLPELPRHKFPEPVFWNRLRQIPDKDTEISQPLSDEEAEESTEETRQNVKISDETVPLNFRTLFEQMLAVVPVGREVIAYLWYINTPAVGRLASASRACSDAVAIYVSRFHLPLGDYQDCDWLPSAIEDIDDVRRSTIGIGRNLFIRGRDPYVGPSAIKGIPKVWLSCETRKTLWNIAQDNKADADTYEKFFPFLVNDQKLLDAEAKLGARHHEHGLSPMEVTNHHLREISYNIPMLRSLNQYGSALKALRLHEVPMMDLRIVELILKVCPKLEVLGIINCELVHVGNLNPLLDIIYWNSRKLAKKPVNLQFYPRTYFGPLNSRLGTHIVSWDPINVNVQTSFFATVFLAVVKALPMGIDLLSEGHDFRRFFDLVPMKPGQGTVFLHHVFTWIDAARSPPSYALLPNDIKEDLEDQVVMSLLQGCDQKMKHRQRDEQFRQNTCSRCSNTLIRAFFRPEMDTRRPAHWVCRICDLHFALNGEAHHRLIEKRDLLNTFLSSPGDPVHHSGQIMREELQSVVAPLLINPFARSPALNSVARIEAVRNHQNLPKAQDLIAPERDYAILGASGEAALLDVDDQLQELEGVHMDHPTLTKQTVPIWARLNGKRARNQAWEYVLWKNAVKDTKEHQTSRFW</sequence>
<dbReference type="AlphaFoldDB" id="A0A161WNH8"/>
<dbReference type="OrthoDB" id="5428138at2759"/>